<dbReference type="InterPro" id="IPR029071">
    <property type="entry name" value="Ubiquitin-like_domsf"/>
</dbReference>
<dbReference type="Gene3D" id="3.10.20.90">
    <property type="entry name" value="Phosphatidylinositol 3-kinase Catalytic Subunit, Chain A, domain 1"/>
    <property type="match status" value="1"/>
</dbReference>
<feature type="compositionally biased region" description="Polar residues" evidence="3">
    <location>
        <begin position="310"/>
        <end position="333"/>
    </location>
</feature>
<dbReference type="PROSITE" id="PS50330">
    <property type="entry name" value="UIM"/>
    <property type="match status" value="1"/>
</dbReference>
<comment type="function">
    <text evidence="1">Participates in various redox reactions through the reversible oxidation of its active center dithiol to a disulfide and catalyzes dithiol-disulfide exchange reactions.</text>
</comment>
<dbReference type="SUPFAM" id="SSF54236">
    <property type="entry name" value="Ubiquitin-like"/>
    <property type="match status" value="1"/>
</dbReference>
<feature type="compositionally biased region" description="Gly residues" evidence="3">
    <location>
        <begin position="601"/>
        <end position="619"/>
    </location>
</feature>
<dbReference type="Pfam" id="PF00085">
    <property type="entry name" value="Thioredoxin"/>
    <property type="match status" value="1"/>
</dbReference>
<sequence>MSLFRRTEQSIDTFEQLLKTCSDASQSDSHRVECYAQSSSILAQLSATLSEFTRKAQLGLNNPSQKLYGDSMCNRIFEAHSKLKKQEEIYETIKDEMEMLKKELEKEKMKKYEEDMAEMKRKEEEAERMRKAQEERENERKKEQERMEEEEKKKKEEEEERVREKVRKFRENRLKKEEEKKNAAAMKSKGMKLSVDPKAKQVQIKPKEEKAGRNAAVEQVSGVKEMVKVRTAMGDTMEIMIEMSASVEKLKLEIMEKLGGEKYSKENLILSYAGKIVSDLNSTIESHGIVPGATIYCVVAKDNDDESTPAAASNSETEQQNSQTKTESASIPSGSVCHLSDGAAELNLILSSIKESESSDRAVVVDYSAPWCGPCRAIEPLYEQLAAEFPDVSLIHINTELNPANAQLARTAAVRAYPTFHVYQNYAIVETITGANPQKLRSTVASYSTSVQGGSSSSSSVAASGESLQSRVMKALVVLKTGCASNDEFVQASNTLLMYVKNVAENPTEVKYRRIRWNNAGFQNRLASKTGGVECLKAFGFEDTVDSSNNNERVLLLSESAANNRELPNVCRHLEQALKQFNGQSSAPAAVASGSSLAGASGSGGGSPSPVQGGVGGGNRMVDAMMADPQMSAMAQELMGDPSAMAQLMEAQRAMQNGDGAALARLRESPVFARLANTMMGNPELMQRMGNAANTNGGMENTGGENQEMDDEEERMLQQALQMSLEEFNENQEGEQKKQE</sequence>
<dbReference type="SUPFAM" id="SSF143503">
    <property type="entry name" value="PUG domain-like"/>
    <property type="match status" value="1"/>
</dbReference>
<dbReference type="InterPro" id="IPR013766">
    <property type="entry name" value="Thioredoxin_domain"/>
</dbReference>
<feature type="domain" description="Thioredoxin" evidence="5">
    <location>
        <begin position="325"/>
        <end position="449"/>
    </location>
</feature>
<dbReference type="AlphaFoldDB" id="A0A7S1ESX1"/>
<dbReference type="PROSITE" id="PS00194">
    <property type="entry name" value="THIOREDOXIN_1"/>
    <property type="match status" value="1"/>
</dbReference>
<dbReference type="CDD" id="cd17039">
    <property type="entry name" value="Ubl_ubiquitin_like"/>
    <property type="match status" value="1"/>
</dbReference>
<feature type="region of interest" description="Disordered" evidence="3">
    <location>
        <begin position="695"/>
        <end position="716"/>
    </location>
</feature>
<protein>
    <recommendedName>
        <fullName evidence="7">Thioredoxin domain-containing protein</fullName>
    </recommendedName>
</protein>
<dbReference type="CDD" id="cd09212">
    <property type="entry name" value="PUB"/>
    <property type="match status" value="1"/>
</dbReference>
<name>A0A7S1ESX1_9RHOD</name>
<dbReference type="CDD" id="cd02947">
    <property type="entry name" value="TRX_family"/>
    <property type="match status" value="1"/>
</dbReference>
<dbReference type="InterPro" id="IPR018997">
    <property type="entry name" value="PUB_domain"/>
</dbReference>
<dbReference type="SMART" id="SM00580">
    <property type="entry name" value="PUG"/>
    <property type="match status" value="1"/>
</dbReference>
<proteinExistence type="predicted"/>
<reference evidence="6" key="1">
    <citation type="submission" date="2021-01" db="EMBL/GenBank/DDBJ databases">
        <authorList>
            <person name="Corre E."/>
            <person name="Pelletier E."/>
            <person name="Niang G."/>
            <person name="Scheremetjew M."/>
            <person name="Finn R."/>
            <person name="Kale V."/>
            <person name="Holt S."/>
            <person name="Cochrane G."/>
            <person name="Meng A."/>
            <person name="Brown T."/>
            <person name="Cohen L."/>
        </authorList>
    </citation>
    <scope>NUCLEOTIDE SEQUENCE</scope>
    <source>
        <strain evidence="6">CCMP3278</strain>
    </source>
</reference>
<dbReference type="SMART" id="SM00213">
    <property type="entry name" value="UBQ"/>
    <property type="match status" value="1"/>
</dbReference>
<feature type="region of interest" description="Disordered" evidence="3">
    <location>
        <begin position="594"/>
        <end position="619"/>
    </location>
</feature>
<evidence type="ECO:0000313" key="6">
    <source>
        <dbReference type="EMBL" id="CAD8821943.1"/>
    </source>
</evidence>
<dbReference type="InterPro" id="IPR017937">
    <property type="entry name" value="Thioredoxin_CS"/>
</dbReference>
<dbReference type="PROSITE" id="PS51352">
    <property type="entry name" value="THIOREDOXIN_2"/>
    <property type="match status" value="1"/>
</dbReference>
<evidence type="ECO:0000256" key="1">
    <source>
        <dbReference type="ARBA" id="ARBA00003318"/>
    </source>
</evidence>
<accession>A0A7S1ESX1</accession>
<dbReference type="PROSITE" id="PS50053">
    <property type="entry name" value="UBIQUITIN_2"/>
    <property type="match status" value="1"/>
</dbReference>
<keyword evidence="2" id="KW-1015">Disulfide bond</keyword>
<dbReference type="Pfam" id="PF09409">
    <property type="entry name" value="PUB"/>
    <property type="match status" value="1"/>
</dbReference>
<dbReference type="Pfam" id="PF00240">
    <property type="entry name" value="ubiquitin"/>
    <property type="match status" value="1"/>
</dbReference>
<feature type="compositionally biased region" description="Basic and acidic residues" evidence="3">
    <location>
        <begin position="195"/>
        <end position="210"/>
    </location>
</feature>
<dbReference type="InterPro" id="IPR036249">
    <property type="entry name" value="Thioredoxin-like_sf"/>
</dbReference>
<dbReference type="InterPro" id="IPR036339">
    <property type="entry name" value="PUB-like_dom_sf"/>
</dbReference>
<dbReference type="InterPro" id="IPR003903">
    <property type="entry name" value="UIM_dom"/>
</dbReference>
<evidence type="ECO:0000259" key="5">
    <source>
        <dbReference type="PROSITE" id="PS51352"/>
    </source>
</evidence>
<evidence type="ECO:0000259" key="4">
    <source>
        <dbReference type="PROSITE" id="PS50053"/>
    </source>
</evidence>
<dbReference type="InterPro" id="IPR000626">
    <property type="entry name" value="Ubiquitin-like_dom"/>
</dbReference>
<gene>
    <name evidence="6" type="ORF">TOLI1172_LOCUS6339</name>
</gene>
<dbReference type="SUPFAM" id="SSF52833">
    <property type="entry name" value="Thioredoxin-like"/>
    <property type="match status" value="1"/>
</dbReference>
<dbReference type="Gene3D" id="1.20.58.2190">
    <property type="match status" value="1"/>
</dbReference>
<feature type="region of interest" description="Disordered" evidence="3">
    <location>
        <begin position="177"/>
        <end position="210"/>
    </location>
</feature>
<organism evidence="6">
    <name type="scientific">Timspurckia oligopyrenoides</name>
    <dbReference type="NCBI Taxonomy" id="708627"/>
    <lineage>
        <taxon>Eukaryota</taxon>
        <taxon>Rhodophyta</taxon>
        <taxon>Bangiophyceae</taxon>
        <taxon>Porphyridiales</taxon>
        <taxon>Porphyridiaceae</taxon>
        <taxon>Timspurckia</taxon>
    </lineage>
</organism>
<feature type="domain" description="Ubiquitin-like" evidence="4">
    <location>
        <begin position="225"/>
        <end position="304"/>
    </location>
</feature>
<evidence type="ECO:0000256" key="3">
    <source>
        <dbReference type="SAM" id="MobiDB-lite"/>
    </source>
</evidence>
<dbReference type="EMBL" id="HBFP01008831">
    <property type="protein sequence ID" value="CAD8821943.1"/>
    <property type="molecule type" value="Transcribed_RNA"/>
</dbReference>
<feature type="region of interest" description="Disordered" evidence="3">
    <location>
        <begin position="121"/>
        <end position="164"/>
    </location>
</feature>
<evidence type="ECO:0008006" key="7">
    <source>
        <dbReference type="Google" id="ProtNLM"/>
    </source>
</evidence>
<evidence type="ECO:0000256" key="2">
    <source>
        <dbReference type="ARBA" id="ARBA00023157"/>
    </source>
</evidence>
<feature type="region of interest" description="Disordered" evidence="3">
    <location>
        <begin position="306"/>
        <end position="334"/>
    </location>
</feature>
<dbReference type="Gene3D" id="3.40.30.10">
    <property type="entry name" value="Glutaredoxin"/>
    <property type="match status" value="1"/>
</dbReference>
<dbReference type="PANTHER" id="PTHR46115">
    <property type="entry name" value="THIOREDOXIN-LIKE PROTEIN 1"/>
    <property type="match status" value="1"/>
</dbReference>
<feature type="compositionally biased region" description="Low complexity" evidence="3">
    <location>
        <begin position="695"/>
        <end position="706"/>
    </location>
</feature>